<comment type="caution">
    <text evidence="1">The sequence shown here is derived from an EMBL/GenBank/DDBJ whole genome shotgun (WGS) entry which is preliminary data.</text>
</comment>
<reference evidence="1 2" key="1">
    <citation type="journal article" date="2015" name="Genome Announc.">
        <title>Expanding the biotechnology potential of lactobacilli through comparative genomics of 213 strains and associated genera.</title>
        <authorList>
            <person name="Sun Z."/>
            <person name="Harris H.M."/>
            <person name="McCann A."/>
            <person name="Guo C."/>
            <person name="Argimon S."/>
            <person name="Zhang W."/>
            <person name="Yang X."/>
            <person name="Jeffery I.B."/>
            <person name="Cooney J.C."/>
            <person name="Kagawa T.F."/>
            <person name="Liu W."/>
            <person name="Song Y."/>
            <person name="Salvetti E."/>
            <person name="Wrobel A."/>
            <person name="Rasinkangas P."/>
            <person name="Parkhill J."/>
            <person name="Rea M.C."/>
            <person name="O'Sullivan O."/>
            <person name="Ritari J."/>
            <person name="Douillard F.P."/>
            <person name="Paul Ross R."/>
            <person name="Yang R."/>
            <person name="Briner A.E."/>
            <person name="Felis G.E."/>
            <person name="de Vos W.M."/>
            <person name="Barrangou R."/>
            <person name="Klaenhammer T.R."/>
            <person name="Caufield P.W."/>
            <person name="Cui Y."/>
            <person name="Zhang H."/>
            <person name="O'Toole P.W."/>
        </authorList>
    </citation>
    <scope>NUCLEOTIDE SEQUENCE [LARGE SCALE GENOMIC DNA]</scope>
    <source>
        <strain evidence="1 2">DSM 20001</strain>
    </source>
</reference>
<dbReference type="eggNOG" id="ENOG503114Y">
    <property type="taxonomic scope" value="Bacteria"/>
</dbReference>
<evidence type="ECO:0000313" key="2">
    <source>
        <dbReference type="Proteomes" id="UP000051181"/>
    </source>
</evidence>
<evidence type="ECO:0000313" key="1">
    <source>
        <dbReference type="EMBL" id="KRK14531.1"/>
    </source>
</evidence>
<gene>
    <name evidence="1" type="ORF">FD22_GL002310</name>
</gene>
<dbReference type="PATRIC" id="fig|913848.6.peg.2357"/>
<accession>A0A0R1F2S4</accession>
<dbReference type="GeneID" id="65918001"/>
<proteinExistence type="predicted"/>
<name>A0A0R1F2S4_9LACO</name>
<organism evidence="1 2">
    <name type="scientific">Loigolactobacillus coryniformis subsp. coryniformis KCTC 3167 = DSM 20001</name>
    <dbReference type="NCBI Taxonomy" id="913848"/>
    <lineage>
        <taxon>Bacteria</taxon>
        <taxon>Bacillati</taxon>
        <taxon>Bacillota</taxon>
        <taxon>Bacilli</taxon>
        <taxon>Lactobacillales</taxon>
        <taxon>Lactobacillaceae</taxon>
        <taxon>Loigolactobacillus</taxon>
    </lineage>
</organism>
<dbReference type="EMBL" id="AZCN01000078">
    <property type="protein sequence ID" value="KRK14531.1"/>
    <property type="molecule type" value="Genomic_DNA"/>
</dbReference>
<dbReference type="RefSeq" id="WP_010012123.1">
    <property type="nucleotide sequence ID" value="NZ_AZCN01000078.1"/>
</dbReference>
<protein>
    <submittedName>
        <fullName evidence="1">Uncharacterized protein</fullName>
    </submittedName>
</protein>
<dbReference type="AlphaFoldDB" id="A0A0R1F2S4"/>
<dbReference type="Proteomes" id="UP000051181">
    <property type="component" value="Unassembled WGS sequence"/>
</dbReference>
<sequence>MVELHANERLIIDQLLDRGLFTSTITAEMPQNVATAVTAFQRPLVQRRVTSYLKELLGVAPYNYQENLLWLAGPGQLSADEVHVLLATLKTVLNEPSLQANADERVVATQTIVRQVRSEVVSLDEKLILRLIRQLFVERFKLLTPERLEQAASDQEAIIDEYWSVSPDFASFARNLVDYLQAQVKKPALTELQQVNQALLLQPFLSPQTTPTLWPILVAKRQVIAAQWAQLQRFELEVGADYALLLDRQRQQITARPYTVALAVARSLGAGLPEDQLNQRIHQVVAQLFGSPQKVAVGQVRAALFDNGLALQAGQNVLPTAIAQRFSVQATTEEK</sequence>